<keyword evidence="2 7" id="KW-0812">Transmembrane</keyword>
<dbReference type="AlphaFoldDB" id="A0A8E4R3M5"/>
<keyword evidence="6 7" id="KW-0472">Membrane</keyword>
<evidence type="ECO:0000313" key="9">
    <source>
        <dbReference type="EMBL" id="QPG67063.1"/>
    </source>
</evidence>
<accession>A0A8E4R3M5</accession>
<keyword evidence="5" id="KW-0443">Lipid metabolism</keyword>
<keyword evidence="10" id="KW-1185">Reference proteome</keyword>
<protein>
    <submittedName>
        <fullName evidence="9">Sterol desaturase family protein</fullName>
    </submittedName>
</protein>
<dbReference type="GO" id="GO:0016020">
    <property type="term" value="C:membrane"/>
    <property type="evidence" value="ECO:0007669"/>
    <property type="project" value="GOC"/>
</dbReference>
<evidence type="ECO:0000256" key="3">
    <source>
        <dbReference type="ARBA" id="ARBA00022989"/>
    </source>
</evidence>
<dbReference type="InterPro" id="IPR051689">
    <property type="entry name" value="Sterol_desaturase/TMEM195"/>
</dbReference>
<dbReference type="EMBL" id="CP062008">
    <property type="protein sequence ID" value="QPG67063.1"/>
    <property type="molecule type" value="Genomic_DNA"/>
</dbReference>
<sequence length="344" mass="38528">MGAILPRFGAPWELSTGRPEDEVAGAFPAGGRCASGYAARGGVDVSSDLLSDVLPTMLHDPVSYAIPFFVVALLLEWGAARKLAYDEQRPPSGAYLRADAWASIWMGAVSLFTSGVLNFLALVGYAALYVYVAPWHLPGDAWYTWVIAILGVDLIYYTYHRMAHRVRLFWATHQAHHSSEYFNLSTALRQKWNPSGDLAMKAVLPALGVPPWIVFASFSLNLVYQYWIHTERIGKLWRPIEYVFNTPSHHRVHHGRDQQYLDKNYGGILIIWDRLFGSFAPETARPNYGLTKPVGTYDIWKLQTHEYVSMVRDVRQANGFGDRVGYVFGPPGWQPAGPGSAPVR</sequence>
<evidence type="ECO:0000256" key="1">
    <source>
        <dbReference type="ARBA" id="ARBA00004127"/>
    </source>
</evidence>
<evidence type="ECO:0000259" key="8">
    <source>
        <dbReference type="Pfam" id="PF04116"/>
    </source>
</evidence>
<dbReference type="InterPro" id="IPR006694">
    <property type="entry name" value="Fatty_acid_hydroxylase"/>
</dbReference>
<evidence type="ECO:0000256" key="5">
    <source>
        <dbReference type="ARBA" id="ARBA00023098"/>
    </source>
</evidence>
<reference evidence="9 10" key="2">
    <citation type="journal article" date="2019" name="Sci. Rep.">
        <title>Insight into the biology of Mycobacterium mucogenicum and Mycobacterium neoaurum clade members.</title>
        <authorList>
            <person name="Behra P.R.K."/>
            <person name="Pettersson B.M.F."/>
            <person name="Ramesh M."/>
            <person name="Dasgupta S."/>
            <person name="Kirsebom L.A."/>
        </authorList>
    </citation>
    <scope>NUCLEOTIDE SEQUENCE [LARGE SCALE GENOMIC DNA]</scope>
    <source>
        <strain evidence="9 10">DSM 44124</strain>
    </source>
</reference>
<dbReference type="GO" id="GO:0005506">
    <property type="term" value="F:iron ion binding"/>
    <property type="evidence" value="ECO:0007669"/>
    <property type="project" value="InterPro"/>
</dbReference>
<comment type="subcellular location">
    <subcellularLocation>
        <location evidence="1">Endomembrane system</location>
        <topology evidence="1">Multi-pass membrane protein</topology>
    </subcellularLocation>
</comment>
<evidence type="ECO:0000256" key="6">
    <source>
        <dbReference type="ARBA" id="ARBA00023136"/>
    </source>
</evidence>
<evidence type="ECO:0000256" key="4">
    <source>
        <dbReference type="ARBA" id="ARBA00023002"/>
    </source>
</evidence>
<name>A0A8E4R3M5_MYCMU</name>
<dbReference type="GO" id="GO:0012505">
    <property type="term" value="C:endomembrane system"/>
    <property type="evidence" value="ECO:0007669"/>
    <property type="project" value="UniProtKB-SubCell"/>
</dbReference>
<dbReference type="PANTHER" id="PTHR21624">
    <property type="entry name" value="STEROL DESATURASE-RELATED PROTEIN"/>
    <property type="match status" value="1"/>
</dbReference>
<feature type="transmembrane region" description="Helical" evidence="7">
    <location>
        <begin position="62"/>
        <end position="80"/>
    </location>
</feature>
<keyword evidence="4" id="KW-0560">Oxidoreductase</keyword>
<evidence type="ECO:0000256" key="7">
    <source>
        <dbReference type="SAM" id="Phobius"/>
    </source>
</evidence>
<dbReference type="GO" id="GO:0008610">
    <property type="term" value="P:lipid biosynthetic process"/>
    <property type="evidence" value="ECO:0007669"/>
    <property type="project" value="InterPro"/>
</dbReference>
<feature type="transmembrane region" description="Helical" evidence="7">
    <location>
        <begin position="142"/>
        <end position="159"/>
    </location>
</feature>
<reference evidence="9 10" key="1">
    <citation type="journal article" date="2019" name="BMC Evol. Biol.">
        <title>Comparative genomics of Mycobacterium mucogenicum and Mycobacterium neoaurum clade members emphasizing tRNA and non-coding RNA.</title>
        <authorList>
            <person name="Behra P.R.K."/>
            <person name="Pettersson B.M.F."/>
            <person name="Das S."/>
            <person name="Dasgupta S."/>
            <person name="Kirsebom L.A."/>
        </authorList>
    </citation>
    <scope>NUCLEOTIDE SEQUENCE [LARGE SCALE GENOMIC DNA]</scope>
    <source>
        <strain evidence="9 10">DSM 44124</strain>
    </source>
</reference>
<dbReference type="GO" id="GO:0006643">
    <property type="term" value="P:membrane lipid metabolic process"/>
    <property type="evidence" value="ECO:0007669"/>
    <property type="project" value="TreeGrafter"/>
</dbReference>
<evidence type="ECO:0000256" key="2">
    <source>
        <dbReference type="ARBA" id="ARBA00022692"/>
    </source>
</evidence>
<dbReference type="GO" id="GO:0050479">
    <property type="term" value="F:glyceryl-ether monooxygenase activity"/>
    <property type="evidence" value="ECO:0007669"/>
    <property type="project" value="TreeGrafter"/>
</dbReference>
<dbReference type="PANTHER" id="PTHR21624:SF1">
    <property type="entry name" value="ALKYLGLYCEROL MONOOXYGENASE"/>
    <property type="match status" value="1"/>
</dbReference>
<dbReference type="Proteomes" id="UP000309231">
    <property type="component" value="Chromosome"/>
</dbReference>
<gene>
    <name evidence="9" type="ORF">C1S78_015735</name>
</gene>
<proteinExistence type="predicted"/>
<feature type="transmembrane region" description="Helical" evidence="7">
    <location>
        <begin position="101"/>
        <end position="130"/>
    </location>
</feature>
<dbReference type="KEGG" id="mmuc:C1S78_015735"/>
<organism evidence="9 10">
    <name type="scientific">Mycolicibacterium mucogenicum DSM 44124</name>
    <dbReference type="NCBI Taxonomy" id="1226753"/>
    <lineage>
        <taxon>Bacteria</taxon>
        <taxon>Bacillati</taxon>
        <taxon>Actinomycetota</taxon>
        <taxon>Actinomycetes</taxon>
        <taxon>Mycobacteriales</taxon>
        <taxon>Mycobacteriaceae</taxon>
        <taxon>Mycolicibacterium</taxon>
    </lineage>
</organism>
<evidence type="ECO:0000313" key="10">
    <source>
        <dbReference type="Proteomes" id="UP000309231"/>
    </source>
</evidence>
<feature type="domain" description="Fatty acid hydroxylase" evidence="8">
    <location>
        <begin position="145"/>
        <end position="278"/>
    </location>
</feature>
<keyword evidence="3 7" id="KW-1133">Transmembrane helix</keyword>
<dbReference type="Pfam" id="PF04116">
    <property type="entry name" value="FA_hydroxylase"/>
    <property type="match status" value="1"/>
</dbReference>